<dbReference type="PANTHER" id="PTHR43576">
    <property type="entry name" value="ALPHA-L-ARABINOFURANOSIDASE C-RELATED"/>
    <property type="match status" value="1"/>
</dbReference>
<reference evidence="3" key="1">
    <citation type="submission" date="2017-02" db="EMBL/GenBank/DDBJ databases">
        <title>Comparative genomics and description of representatives of a novel lineage of planctomycetes thriving in anoxic sediments.</title>
        <authorList>
            <person name="Spring S."/>
            <person name="Bunk B."/>
            <person name="Sproer C."/>
            <person name="Klenk H.-P."/>
        </authorList>
    </citation>
    <scope>NUCLEOTIDE SEQUENCE [LARGE SCALE GENOMIC DNA]</scope>
    <source>
        <strain evidence="3">L21-RPul-D3</strain>
    </source>
</reference>
<keyword evidence="3" id="KW-1185">Reference proteome</keyword>
<dbReference type="Gene3D" id="3.20.20.80">
    <property type="entry name" value="Glycosidases"/>
    <property type="match status" value="1"/>
</dbReference>
<dbReference type="KEGG" id="pbu:L21SP3_00236"/>
<keyword evidence="2" id="KW-0326">Glycosidase</keyword>
<gene>
    <name evidence="2" type="ORF">L21SP3_00236</name>
</gene>
<evidence type="ECO:0000313" key="3">
    <source>
        <dbReference type="Proteomes" id="UP000188273"/>
    </source>
</evidence>
<organism evidence="2 3">
    <name type="scientific">Sedimentisphaera cyanobacteriorum</name>
    <dbReference type="NCBI Taxonomy" id="1940790"/>
    <lineage>
        <taxon>Bacteria</taxon>
        <taxon>Pseudomonadati</taxon>
        <taxon>Planctomycetota</taxon>
        <taxon>Phycisphaerae</taxon>
        <taxon>Sedimentisphaerales</taxon>
        <taxon>Sedimentisphaeraceae</taxon>
        <taxon>Sedimentisphaera</taxon>
    </lineage>
</organism>
<dbReference type="InterPro" id="IPR017853">
    <property type="entry name" value="GH"/>
</dbReference>
<feature type="domain" description="Alpha-L-arabinofuranosidase 1 catalytic" evidence="1">
    <location>
        <begin position="71"/>
        <end position="230"/>
    </location>
</feature>
<name>A0A1Q2HLK8_9BACT</name>
<dbReference type="EMBL" id="CP019633">
    <property type="protein sequence ID" value="AQQ08459.1"/>
    <property type="molecule type" value="Genomic_DNA"/>
</dbReference>
<dbReference type="Pfam" id="PF22848">
    <property type="entry name" value="ASD1_dom"/>
    <property type="match status" value="1"/>
</dbReference>
<proteinExistence type="predicted"/>
<dbReference type="SUPFAM" id="SSF51445">
    <property type="entry name" value="(Trans)glycosidases"/>
    <property type="match status" value="1"/>
</dbReference>
<dbReference type="AlphaFoldDB" id="A0A1Q2HLK8"/>
<keyword evidence="2" id="KW-0378">Hydrolase</keyword>
<dbReference type="InterPro" id="IPR013780">
    <property type="entry name" value="Glyco_hydro_b"/>
</dbReference>
<dbReference type="GO" id="GO:0000272">
    <property type="term" value="P:polysaccharide catabolic process"/>
    <property type="evidence" value="ECO:0007669"/>
    <property type="project" value="TreeGrafter"/>
</dbReference>
<dbReference type="Gene3D" id="2.60.40.1180">
    <property type="entry name" value="Golgi alpha-mannosidase II"/>
    <property type="match status" value="1"/>
</dbReference>
<evidence type="ECO:0000313" key="2">
    <source>
        <dbReference type="EMBL" id="AQQ08459.1"/>
    </source>
</evidence>
<accession>A0A1Q2HLK8</accession>
<dbReference type="GO" id="GO:0046556">
    <property type="term" value="F:alpha-L-arabinofuranosidase activity"/>
    <property type="evidence" value="ECO:0007669"/>
    <property type="project" value="UniProtKB-EC"/>
</dbReference>
<dbReference type="PANTHER" id="PTHR43576:SF2">
    <property type="entry name" value="INTRACELLULAR EXO-ALPHA-L-ARABINOFURANOSIDASE 2"/>
    <property type="match status" value="1"/>
</dbReference>
<dbReference type="InterPro" id="IPR055235">
    <property type="entry name" value="ASD1_cat"/>
</dbReference>
<dbReference type="Proteomes" id="UP000188273">
    <property type="component" value="Chromosome"/>
</dbReference>
<dbReference type="STRING" id="1940790.L21SP3_00236"/>
<dbReference type="EC" id="3.2.1.55" evidence="2"/>
<protein>
    <submittedName>
        <fullName evidence="2">Intracellular exo-alpha-(1-&gt;5)-L-arabinofuranosidase</fullName>
        <ecNumber evidence="2">3.2.1.55</ecNumber>
    </submittedName>
</protein>
<sequence>MFKNKEYWLIISALFFFSLPCIGKDKKGPAQIEVFPEKKITSINPNFFGTCPSFFNLSSRRMADGKVARHLKNLPIRVLRFPGGTDSDNYLWDAHRVHDPNRWPAYQGPESMDTDRFISLCRQINAEPLMVVNTEIAFFENPKRSVELAADWVHYCNIEKNYNIKYWEIGNEPYFHTRFNAKEYARLFIKIAKAMKAVDPDIKIAAVGNWNIDYPGRKAMISSKNLEKAQRLEVKYENGNWDLYDKIHELETVENPPKWWSNVFDIAGPHIDIVSVHWYFNTRYQLPNMQKKLNRLKNLTRQKIPSKEIPIIITEWNVHKQGVKKNRRLLALAKAIGKFIDSDVQMAFYWPLFGFGNHHPRSLLDHRDNSTLPNYELLHLFSKNMGTHRIQSTAASENAPYHFASIARKKQISVFLVNSKEKSQKISLVLQGSPAKNYQLTTLIARNTPKLHFDTRKRTMTLKYSRSPLTFELPPLSITLVKIPSPEVDP</sequence>
<evidence type="ECO:0000259" key="1">
    <source>
        <dbReference type="Pfam" id="PF22848"/>
    </source>
</evidence>